<protein>
    <submittedName>
        <fullName evidence="1">Uncharacterized protein</fullName>
    </submittedName>
</protein>
<dbReference type="Proteomes" id="UP000252355">
    <property type="component" value="Unassembled WGS sequence"/>
</dbReference>
<gene>
    <name evidence="1" type="ORF">OZSIB_0296</name>
</gene>
<dbReference type="GO" id="GO:0006352">
    <property type="term" value="P:DNA-templated transcription initiation"/>
    <property type="evidence" value="ECO:0007669"/>
    <property type="project" value="InterPro"/>
</dbReference>
<comment type="caution">
    <text evidence="1">The sequence shown here is derived from an EMBL/GenBank/DDBJ whole genome shotgun (WGS) entry which is preliminary data.</text>
</comment>
<accession>A0A367ZP67</accession>
<reference evidence="1 2" key="1">
    <citation type="submission" date="2018-05" db="EMBL/GenBank/DDBJ databases">
        <title>A metagenomic window into the 2 km-deep terrestrial subsurface aquifer revealed taxonomically and functionally diverse microbial community comprising novel uncultured bacterial lineages.</title>
        <authorList>
            <person name="Kadnikov V.V."/>
            <person name="Mardanov A.V."/>
            <person name="Beletsky A.V."/>
            <person name="Banks D."/>
            <person name="Pimenov N.V."/>
            <person name="Frank Y.A."/>
            <person name="Karnachuk O.V."/>
            <person name="Ravin N.V."/>
        </authorList>
    </citation>
    <scope>NUCLEOTIDE SEQUENCE [LARGE SCALE GENOMIC DNA]</scope>
    <source>
        <strain evidence="1">BY5</strain>
    </source>
</reference>
<sequence>MGFDKRYEGIDEYAVQIIKYKARQLVGRVGFTESDREDLEQEMLMDLLQRLPKYNPDRAQRNTFIARVVEHKIATIIEARKAGLRDYRLCNCSLNDRLEDEEGGSVERMETIDQEDYLRRTGRLSRPASELRDLSLDVRKAIEKLPPELRELCRRLDTDTVTEISRDTGVPRGTIYESIKKLRAIFEDAGLRDYL</sequence>
<proteinExistence type="predicted"/>
<dbReference type="InterPro" id="IPR014284">
    <property type="entry name" value="RNA_pol_sigma-70_dom"/>
</dbReference>
<dbReference type="AlphaFoldDB" id="A0A367ZP67"/>
<dbReference type="Gene3D" id="1.10.1740.10">
    <property type="match status" value="1"/>
</dbReference>
<organism evidence="1 2">
    <name type="scientific">Candidatus Ozemobacter sibiricus</name>
    <dbReference type="NCBI Taxonomy" id="2268124"/>
    <lineage>
        <taxon>Bacteria</taxon>
        <taxon>Candidatus Ozemobacteria</taxon>
        <taxon>Candidatus Ozemobacterales</taxon>
        <taxon>Candidatus Ozemobacteraceae</taxon>
        <taxon>Candidatus Ozemobacter</taxon>
    </lineage>
</organism>
<evidence type="ECO:0000313" key="2">
    <source>
        <dbReference type="Proteomes" id="UP000252355"/>
    </source>
</evidence>
<dbReference type="NCBIfam" id="TIGR02937">
    <property type="entry name" value="sigma70-ECF"/>
    <property type="match status" value="1"/>
</dbReference>
<evidence type="ECO:0000313" key="1">
    <source>
        <dbReference type="EMBL" id="RCK79182.1"/>
    </source>
</evidence>
<dbReference type="InterPro" id="IPR013325">
    <property type="entry name" value="RNA_pol_sigma_r2"/>
</dbReference>
<dbReference type="GO" id="GO:0003700">
    <property type="term" value="F:DNA-binding transcription factor activity"/>
    <property type="evidence" value="ECO:0007669"/>
    <property type="project" value="InterPro"/>
</dbReference>
<dbReference type="EMBL" id="QOQW01000015">
    <property type="protein sequence ID" value="RCK79182.1"/>
    <property type="molecule type" value="Genomic_DNA"/>
</dbReference>
<name>A0A367ZP67_9BACT</name>
<dbReference type="SUPFAM" id="SSF88946">
    <property type="entry name" value="Sigma2 domain of RNA polymerase sigma factors"/>
    <property type="match status" value="1"/>
</dbReference>